<dbReference type="Proteomes" id="UP000257109">
    <property type="component" value="Unassembled WGS sequence"/>
</dbReference>
<reference evidence="1" key="1">
    <citation type="submission" date="2018-05" db="EMBL/GenBank/DDBJ databases">
        <title>Draft genome of Mucuna pruriens seed.</title>
        <authorList>
            <person name="Nnadi N.E."/>
            <person name="Vos R."/>
            <person name="Hasami M.H."/>
            <person name="Devisetty U.K."/>
            <person name="Aguiy J.C."/>
        </authorList>
    </citation>
    <scope>NUCLEOTIDE SEQUENCE [LARGE SCALE GENOMIC DNA]</scope>
    <source>
        <strain evidence="1">JCA_2017</strain>
    </source>
</reference>
<organism evidence="1 2">
    <name type="scientific">Mucuna pruriens</name>
    <name type="common">Velvet bean</name>
    <name type="synonym">Dolichos pruriens</name>
    <dbReference type="NCBI Taxonomy" id="157652"/>
    <lineage>
        <taxon>Eukaryota</taxon>
        <taxon>Viridiplantae</taxon>
        <taxon>Streptophyta</taxon>
        <taxon>Embryophyta</taxon>
        <taxon>Tracheophyta</taxon>
        <taxon>Spermatophyta</taxon>
        <taxon>Magnoliopsida</taxon>
        <taxon>eudicotyledons</taxon>
        <taxon>Gunneridae</taxon>
        <taxon>Pentapetalae</taxon>
        <taxon>rosids</taxon>
        <taxon>fabids</taxon>
        <taxon>Fabales</taxon>
        <taxon>Fabaceae</taxon>
        <taxon>Papilionoideae</taxon>
        <taxon>50 kb inversion clade</taxon>
        <taxon>NPAAA clade</taxon>
        <taxon>indigoferoid/millettioid clade</taxon>
        <taxon>Phaseoleae</taxon>
        <taxon>Mucuna</taxon>
    </lineage>
</organism>
<accession>A0A371FH53</accession>
<gene>
    <name evidence="1" type="ORF">CR513_42260</name>
</gene>
<dbReference type="AlphaFoldDB" id="A0A371FH53"/>
<feature type="non-terminal residue" evidence="1">
    <location>
        <position position="1"/>
    </location>
</feature>
<proteinExistence type="predicted"/>
<evidence type="ECO:0000313" key="1">
    <source>
        <dbReference type="EMBL" id="RDX77606.1"/>
    </source>
</evidence>
<dbReference type="EMBL" id="QJKJ01009133">
    <property type="protein sequence ID" value="RDX77606.1"/>
    <property type="molecule type" value="Genomic_DNA"/>
</dbReference>
<protein>
    <submittedName>
        <fullName evidence="1">Uncharacterized protein</fullName>
    </submittedName>
</protein>
<keyword evidence="2" id="KW-1185">Reference proteome</keyword>
<name>A0A371FH53_MUCPR</name>
<sequence>MARIILCFRTCPKKSKKASRSTPKGGLSWQRRSSCLSRKGRWLRCSSTPSRLPITIGWRKNRAGHSMRKVCPSK</sequence>
<comment type="caution">
    <text evidence="1">The sequence shown here is derived from an EMBL/GenBank/DDBJ whole genome shotgun (WGS) entry which is preliminary data.</text>
</comment>
<evidence type="ECO:0000313" key="2">
    <source>
        <dbReference type="Proteomes" id="UP000257109"/>
    </source>
</evidence>